<reference evidence="3 4" key="1">
    <citation type="submission" date="2019-11" db="EMBL/GenBank/DDBJ databases">
        <authorList>
            <person name="Yang C."/>
            <person name="Li F."/>
        </authorList>
    </citation>
    <scope>NUCLEOTIDE SEQUENCE [LARGE SCALE GENOMIC DNA]</scope>
    <source>
        <strain evidence="3">KB4526</strain>
        <tissue evidence="3">Muscle</tissue>
    </source>
</reference>
<comment type="caution">
    <text evidence="3">The sequence shown here is derived from an EMBL/GenBank/DDBJ whole genome shotgun (WGS) entry which is preliminary data.</text>
</comment>
<dbReference type="Gene3D" id="3.30.70.1820">
    <property type="entry name" value="L1 transposable element, RRM domain"/>
    <property type="match status" value="1"/>
</dbReference>
<dbReference type="Gene3D" id="1.20.5.390">
    <property type="entry name" value="L1 transposable element, trimerization domain"/>
    <property type="match status" value="1"/>
</dbReference>
<dbReference type="PANTHER" id="PTHR11505">
    <property type="entry name" value="L1 TRANSPOSABLE ELEMENT-RELATED"/>
    <property type="match status" value="1"/>
</dbReference>
<dbReference type="AlphaFoldDB" id="A0A6G1AVG5"/>
<organism evidence="3 4">
    <name type="scientific">Crocuta crocuta</name>
    <name type="common">Spotted hyena</name>
    <dbReference type="NCBI Taxonomy" id="9678"/>
    <lineage>
        <taxon>Eukaryota</taxon>
        <taxon>Metazoa</taxon>
        <taxon>Chordata</taxon>
        <taxon>Craniata</taxon>
        <taxon>Vertebrata</taxon>
        <taxon>Euteleostomi</taxon>
        <taxon>Mammalia</taxon>
        <taxon>Eutheria</taxon>
        <taxon>Laurasiatheria</taxon>
        <taxon>Carnivora</taxon>
        <taxon>Feliformia</taxon>
        <taxon>Hyaenidae</taxon>
        <taxon>Crocuta</taxon>
    </lineage>
</organism>
<gene>
    <name evidence="3" type="primary">L1re1_88</name>
    <name evidence="3" type="ORF">FOF47_R04885</name>
</gene>
<proteinExistence type="predicted"/>
<dbReference type="Proteomes" id="UP000475037">
    <property type="component" value="Unassembled WGS sequence"/>
</dbReference>
<feature type="coiled-coil region" evidence="1">
    <location>
        <begin position="60"/>
        <end position="125"/>
    </location>
</feature>
<dbReference type="EMBL" id="VOAJ01003467">
    <property type="protein sequence ID" value="KAF0879580.1"/>
    <property type="molecule type" value="Genomic_DNA"/>
</dbReference>
<evidence type="ECO:0000313" key="3">
    <source>
        <dbReference type="EMBL" id="KAF0879580.1"/>
    </source>
</evidence>
<dbReference type="InterPro" id="IPR004244">
    <property type="entry name" value="Transposase_22"/>
</dbReference>
<accession>A0A6G1AVG5</accession>
<evidence type="ECO:0000313" key="4">
    <source>
        <dbReference type="Proteomes" id="UP000475037"/>
    </source>
</evidence>
<evidence type="ECO:0000256" key="1">
    <source>
        <dbReference type="SAM" id="Coils"/>
    </source>
</evidence>
<feature type="non-terminal residue" evidence="3">
    <location>
        <position position="1"/>
    </location>
</feature>
<sequence>MTKRKNSPPKKFQEEMTARELPKTDIGNITEQEFRTIVIKLIAGLENGMEDIRETNATKTRELKNSCDELKNAINEMHNKIEASSARIEEAERRISELEDTIIEKEEAEKKREKLIHEHERRVQELSDTNKQNNIHIIGITEEEKRGKGAEGVLEQIISRDFPNLGKETDIEINHRGTENSPQM</sequence>
<name>A0A6G1AVG5_CROCR</name>
<feature type="non-terminal residue" evidence="3">
    <location>
        <position position="184"/>
    </location>
</feature>
<protein>
    <submittedName>
        <fullName evidence="3">LORF1 protein</fullName>
    </submittedName>
</protein>
<feature type="region of interest" description="Disordered" evidence="2">
    <location>
        <begin position="1"/>
        <end position="24"/>
    </location>
</feature>
<evidence type="ECO:0000256" key="2">
    <source>
        <dbReference type="SAM" id="MobiDB-lite"/>
    </source>
</evidence>
<keyword evidence="1" id="KW-0175">Coiled coil</keyword>
<feature type="compositionally biased region" description="Basic and acidic residues" evidence="2">
    <location>
        <begin position="11"/>
        <end position="23"/>
    </location>
</feature>
<keyword evidence="4" id="KW-1185">Reference proteome</keyword>